<feature type="transmembrane region" description="Helical" evidence="8">
    <location>
        <begin position="324"/>
        <end position="357"/>
    </location>
</feature>
<comment type="caution">
    <text evidence="9">The sequence shown here is derived from an EMBL/GenBank/DDBJ whole genome shotgun (WGS) entry which is preliminary data.</text>
</comment>
<dbReference type="Pfam" id="PF01594">
    <property type="entry name" value="AI-2E_transport"/>
    <property type="match status" value="1"/>
</dbReference>
<keyword evidence="3" id="KW-0813">Transport</keyword>
<feature type="transmembrane region" description="Helical" evidence="8">
    <location>
        <begin position="283"/>
        <end position="304"/>
    </location>
</feature>
<name>A0A921IMY2_9ACTN</name>
<keyword evidence="5 8" id="KW-0812">Transmembrane</keyword>
<dbReference type="PANTHER" id="PTHR21716:SF53">
    <property type="entry name" value="PERMEASE PERM-RELATED"/>
    <property type="match status" value="1"/>
</dbReference>
<comment type="similarity">
    <text evidence="2">Belongs to the autoinducer-2 exporter (AI-2E) (TC 2.A.86) family.</text>
</comment>
<organism evidence="9 10">
    <name type="scientific">Collinsella ihumii</name>
    <dbReference type="NCBI Taxonomy" id="1720204"/>
    <lineage>
        <taxon>Bacteria</taxon>
        <taxon>Bacillati</taxon>
        <taxon>Actinomycetota</taxon>
        <taxon>Coriobacteriia</taxon>
        <taxon>Coriobacteriales</taxon>
        <taxon>Coriobacteriaceae</taxon>
        <taxon>Collinsella</taxon>
    </lineage>
</organism>
<dbReference type="AlphaFoldDB" id="A0A921IMY2"/>
<sequence length="366" mass="38908">MNQPSIRTVVALAIAAFAVYLAIYYWPNISGFIGLVAQAVAPLALGAVLAYPLNILMSFYERHFLPKSVSRVVARVRPGLSLVAALLTLAAIVAVVLRLVVPQLIDCVRLLVDELPVASRALFSWLEDSDLITPGLVEGITSSLEAFDWQSHASSLATTVMTGVVGAVSGVVSGMATFVLAFIFALFILLNKATLARQRDLLMERYLPKDALARVRYVLGVADDCFHRFLVGQCTEAVVLGALCALGMFVLGLPYALMIGALTAFTALIPIVGAFLSGAVGAFLILMVSPVQALVFLVFIVVLQQLEGDLIYPHVVGSSIQLPGIWVLAAVTVGGGAFGIAGMFVGVPLAACAYRLIKNDVYGQRR</sequence>
<dbReference type="PANTHER" id="PTHR21716">
    <property type="entry name" value="TRANSMEMBRANE PROTEIN"/>
    <property type="match status" value="1"/>
</dbReference>
<evidence type="ECO:0000256" key="1">
    <source>
        <dbReference type="ARBA" id="ARBA00004651"/>
    </source>
</evidence>
<evidence type="ECO:0000256" key="5">
    <source>
        <dbReference type="ARBA" id="ARBA00022692"/>
    </source>
</evidence>
<evidence type="ECO:0000256" key="3">
    <source>
        <dbReference type="ARBA" id="ARBA00022448"/>
    </source>
</evidence>
<evidence type="ECO:0000256" key="6">
    <source>
        <dbReference type="ARBA" id="ARBA00022989"/>
    </source>
</evidence>
<proteinExistence type="inferred from homology"/>
<feature type="transmembrane region" description="Helical" evidence="8">
    <location>
        <begin position="9"/>
        <end position="26"/>
    </location>
</feature>
<evidence type="ECO:0000256" key="4">
    <source>
        <dbReference type="ARBA" id="ARBA00022475"/>
    </source>
</evidence>
<dbReference type="Proteomes" id="UP000746751">
    <property type="component" value="Unassembled WGS sequence"/>
</dbReference>
<protein>
    <submittedName>
        <fullName evidence="9">AI-2E family transporter</fullName>
    </submittedName>
</protein>
<reference evidence="9" key="2">
    <citation type="submission" date="2021-09" db="EMBL/GenBank/DDBJ databases">
        <authorList>
            <person name="Gilroy R."/>
        </authorList>
    </citation>
    <scope>NUCLEOTIDE SEQUENCE</scope>
    <source>
        <strain evidence="9">ChiGjej2B2-7701</strain>
    </source>
</reference>
<feature type="transmembrane region" description="Helical" evidence="8">
    <location>
        <begin position="32"/>
        <end position="59"/>
    </location>
</feature>
<evidence type="ECO:0000256" key="8">
    <source>
        <dbReference type="SAM" id="Phobius"/>
    </source>
</evidence>
<gene>
    <name evidence="9" type="ORF">K8U80_00935</name>
</gene>
<dbReference type="GO" id="GO:0005886">
    <property type="term" value="C:plasma membrane"/>
    <property type="evidence" value="ECO:0007669"/>
    <property type="project" value="UniProtKB-SubCell"/>
</dbReference>
<evidence type="ECO:0000313" key="10">
    <source>
        <dbReference type="Proteomes" id="UP000746751"/>
    </source>
</evidence>
<evidence type="ECO:0000313" key="9">
    <source>
        <dbReference type="EMBL" id="HJG29942.1"/>
    </source>
</evidence>
<accession>A0A921IMY2</accession>
<evidence type="ECO:0000256" key="2">
    <source>
        <dbReference type="ARBA" id="ARBA00009773"/>
    </source>
</evidence>
<keyword evidence="4" id="KW-1003">Cell membrane</keyword>
<dbReference type="InterPro" id="IPR002549">
    <property type="entry name" value="AI-2E-like"/>
</dbReference>
<evidence type="ECO:0000256" key="7">
    <source>
        <dbReference type="ARBA" id="ARBA00023136"/>
    </source>
</evidence>
<feature type="transmembrane region" description="Helical" evidence="8">
    <location>
        <begin position="255"/>
        <end position="276"/>
    </location>
</feature>
<feature type="transmembrane region" description="Helical" evidence="8">
    <location>
        <begin position="229"/>
        <end position="249"/>
    </location>
</feature>
<keyword evidence="7 8" id="KW-0472">Membrane</keyword>
<reference evidence="9" key="1">
    <citation type="journal article" date="2021" name="PeerJ">
        <title>Extensive microbial diversity within the chicken gut microbiome revealed by metagenomics and culture.</title>
        <authorList>
            <person name="Gilroy R."/>
            <person name="Ravi A."/>
            <person name="Getino M."/>
            <person name="Pursley I."/>
            <person name="Horton D.L."/>
            <person name="Alikhan N.F."/>
            <person name="Baker D."/>
            <person name="Gharbi K."/>
            <person name="Hall N."/>
            <person name="Watson M."/>
            <person name="Adriaenssens E.M."/>
            <person name="Foster-Nyarko E."/>
            <person name="Jarju S."/>
            <person name="Secka A."/>
            <person name="Antonio M."/>
            <person name="Oren A."/>
            <person name="Chaudhuri R.R."/>
            <person name="La Ragione R."/>
            <person name="Hildebrand F."/>
            <person name="Pallen M.J."/>
        </authorList>
    </citation>
    <scope>NUCLEOTIDE SEQUENCE</scope>
    <source>
        <strain evidence="9">ChiGjej2B2-7701</strain>
    </source>
</reference>
<keyword evidence="6 8" id="KW-1133">Transmembrane helix</keyword>
<feature type="transmembrane region" description="Helical" evidence="8">
    <location>
        <begin position="80"/>
        <end position="101"/>
    </location>
</feature>
<feature type="transmembrane region" description="Helical" evidence="8">
    <location>
        <begin position="164"/>
        <end position="190"/>
    </location>
</feature>
<comment type="subcellular location">
    <subcellularLocation>
        <location evidence="1">Cell membrane</location>
        <topology evidence="1">Multi-pass membrane protein</topology>
    </subcellularLocation>
</comment>
<dbReference type="GO" id="GO:0055085">
    <property type="term" value="P:transmembrane transport"/>
    <property type="evidence" value="ECO:0007669"/>
    <property type="project" value="TreeGrafter"/>
</dbReference>
<dbReference type="EMBL" id="DYVF01000007">
    <property type="protein sequence ID" value="HJG29942.1"/>
    <property type="molecule type" value="Genomic_DNA"/>
</dbReference>